<dbReference type="InterPro" id="IPR043917">
    <property type="entry name" value="DUF5753"/>
</dbReference>
<evidence type="ECO:0000259" key="1">
    <source>
        <dbReference type="PROSITE" id="PS50943"/>
    </source>
</evidence>
<evidence type="ECO:0000313" key="3">
    <source>
        <dbReference type="Proteomes" id="UP000539313"/>
    </source>
</evidence>
<dbReference type="InterPro" id="IPR010982">
    <property type="entry name" value="Lambda_DNA-bd_dom_sf"/>
</dbReference>
<dbReference type="AlphaFoldDB" id="A0A7W3MTF9"/>
<gene>
    <name evidence="2" type="ORF">HNR21_000453</name>
</gene>
<name>A0A7W3MTF9_9ACTN</name>
<organism evidence="2 3">
    <name type="scientific">Thermomonospora cellulosilytica</name>
    <dbReference type="NCBI Taxonomy" id="1411118"/>
    <lineage>
        <taxon>Bacteria</taxon>
        <taxon>Bacillati</taxon>
        <taxon>Actinomycetota</taxon>
        <taxon>Actinomycetes</taxon>
        <taxon>Streptosporangiales</taxon>
        <taxon>Thermomonosporaceae</taxon>
        <taxon>Thermomonospora</taxon>
    </lineage>
</organism>
<dbReference type="EMBL" id="JACJII010000001">
    <property type="protein sequence ID" value="MBA9001571.1"/>
    <property type="molecule type" value="Genomic_DNA"/>
</dbReference>
<feature type="domain" description="HTH cro/C1-type" evidence="1">
    <location>
        <begin position="1"/>
        <end position="46"/>
    </location>
</feature>
<dbReference type="Pfam" id="PF19054">
    <property type="entry name" value="DUF5753"/>
    <property type="match status" value="1"/>
</dbReference>
<dbReference type="GO" id="GO:0003677">
    <property type="term" value="F:DNA binding"/>
    <property type="evidence" value="ECO:0007669"/>
    <property type="project" value="InterPro"/>
</dbReference>
<reference evidence="2 3" key="1">
    <citation type="submission" date="2020-08" db="EMBL/GenBank/DDBJ databases">
        <title>Sequencing the genomes of 1000 actinobacteria strains.</title>
        <authorList>
            <person name="Klenk H.-P."/>
        </authorList>
    </citation>
    <scope>NUCLEOTIDE SEQUENCE [LARGE SCALE GENOMIC DNA]</scope>
    <source>
        <strain evidence="2 3">DSM 45823</strain>
    </source>
</reference>
<sequence length="255" mass="28226">MTIEQAAACLGWNRFKLSRIEAGKTRATPADVARILDLYGVDPETHAALVQLARDAGRRGWWTGYSGVFTGGYVALEDEASEIRTYHVQLIPGLLQTEDYARAVISAGIPDDPAEVDKRLQARMARKTLLTRPNAPTLKTVLAEPALRQLVGGKSVMRDQLYELRRIARRPNVTIRVLPYTVGAEAGVDGSFVILGYSDPLDPDIAYSEGIYGHIYLESAEHVARCRVAFDRIWEAALDEDESLKFIADIATEPR</sequence>
<dbReference type="InterPro" id="IPR001387">
    <property type="entry name" value="Cro/C1-type_HTH"/>
</dbReference>
<keyword evidence="3" id="KW-1185">Reference proteome</keyword>
<accession>A0A7W3MTF9</accession>
<proteinExistence type="predicted"/>
<dbReference type="Proteomes" id="UP000539313">
    <property type="component" value="Unassembled WGS sequence"/>
</dbReference>
<dbReference type="SUPFAM" id="SSF47413">
    <property type="entry name" value="lambda repressor-like DNA-binding domains"/>
    <property type="match status" value="1"/>
</dbReference>
<protein>
    <recommendedName>
        <fullName evidence="1">HTH cro/C1-type domain-containing protein</fullName>
    </recommendedName>
</protein>
<dbReference type="Pfam" id="PF13560">
    <property type="entry name" value="HTH_31"/>
    <property type="match status" value="1"/>
</dbReference>
<comment type="caution">
    <text evidence="2">The sequence shown here is derived from an EMBL/GenBank/DDBJ whole genome shotgun (WGS) entry which is preliminary data.</text>
</comment>
<dbReference type="Gene3D" id="1.10.260.40">
    <property type="entry name" value="lambda repressor-like DNA-binding domains"/>
    <property type="match status" value="1"/>
</dbReference>
<dbReference type="CDD" id="cd00093">
    <property type="entry name" value="HTH_XRE"/>
    <property type="match status" value="1"/>
</dbReference>
<dbReference type="PROSITE" id="PS50943">
    <property type="entry name" value="HTH_CROC1"/>
    <property type="match status" value="1"/>
</dbReference>
<evidence type="ECO:0000313" key="2">
    <source>
        <dbReference type="EMBL" id="MBA9001571.1"/>
    </source>
</evidence>